<evidence type="ECO:0000313" key="2">
    <source>
        <dbReference type="EMBL" id="GAA0148274.1"/>
    </source>
</evidence>
<evidence type="ECO:0000256" key="1">
    <source>
        <dbReference type="SAM" id="MobiDB-lite"/>
    </source>
</evidence>
<feature type="region of interest" description="Disordered" evidence="1">
    <location>
        <begin position="1"/>
        <end position="49"/>
    </location>
</feature>
<gene>
    <name evidence="2" type="ORF">LIER_42991</name>
</gene>
<dbReference type="Proteomes" id="UP001454036">
    <property type="component" value="Unassembled WGS sequence"/>
</dbReference>
<proteinExistence type="predicted"/>
<protein>
    <submittedName>
        <fullName evidence="2">Uncharacterized protein</fullName>
    </submittedName>
</protein>
<comment type="caution">
    <text evidence="2">The sequence shown here is derived from an EMBL/GenBank/DDBJ whole genome shotgun (WGS) entry which is preliminary data.</text>
</comment>
<feature type="compositionally biased region" description="Polar residues" evidence="1">
    <location>
        <begin position="12"/>
        <end position="21"/>
    </location>
</feature>
<keyword evidence="3" id="KW-1185">Reference proteome</keyword>
<dbReference type="AlphaFoldDB" id="A0AAV3P9E5"/>
<dbReference type="EMBL" id="BAABME010032099">
    <property type="protein sequence ID" value="GAA0148274.1"/>
    <property type="molecule type" value="Genomic_DNA"/>
</dbReference>
<organism evidence="2 3">
    <name type="scientific">Lithospermum erythrorhizon</name>
    <name type="common">Purple gromwell</name>
    <name type="synonym">Lithospermum officinale var. erythrorhizon</name>
    <dbReference type="NCBI Taxonomy" id="34254"/>
    <lineage>
        <taxon>Eukaryota</taxon>
        <taxon>Viridiplantae</taxon>
        <taxon>Streptophyta</taxon>
        <taxon>Embryophyta</taxon>
        <taxon>Tracheophyta</taxon>
        <taxon>Spermatophyta</taxon>
        <taxon>Magnoliopsida</taxon>
        <taxon>eudicotyledons</taxon>
        <taxon>Gunneridae</taxon>
        <taxon>Pentapetalae</taxon>
        <taxon>asterids</taxon>
        <taxon>lamiids</taxon>
        <taxon>Boraginales</taxon>
        <taxon>Boraginaceae</taxon>
        <taxon>Boraginoideae</taxon>
        <taxon>Lithospermeae</taxon>
        <taxon>Lithospermum</taxon>
    </lineage>
</organism>
<reference evidence="2 3" key="1">
    <citation type="submission" date="2024-01" db="EMBL/GenBank/DDBJ databases">
        <title>The complete chloroplast genome sequence of Lithospermum erythrorhizon: insights into the phylogenetic relationship among Boraginaceae species and the maternal lineages of purple gromwells.</title>
        <authorList>
            <person name="Okada T."/>
            <person name="Watanabe K."/>
        </authorList>
    </citation>
    <scope>NUCLEOTIDE SEQUENCE [LARGE SCALE GENOMIC DNA]</scope>
</reference>
<name>A0AAV3P9E5_LITER</name>
<evidence type="ECO:0000313" key="3">
    <source>
        <dbReference type="Proteomes" id="UP001454036"/>
    </source>
</evidence>
<accession>A0AAV3P9E5</accession>
<sequence length="121" mass="12378">MGQRAERVRPSIQATNKHQSPGTGGLDGRMHQGVKNGGAGNNQHGRSGGAASMVAIRNGAINLGGSGAGMESGGTLVVPTGHGGIWIDAGSTLVQWVAEEAFRMKEMMNNTLEGEGSTPRP</sequence>